<organism evidence="1 2">
    <name type="scientific">Candidatus Magasanikbacteria bacterium RIFCSPLOWO2_01_FULL_40_15</name>
    <dbReference type="NCBI Taxonomy" id="1798686"/>
    <lineage>
        <taxon>Bacteria</taxon>
        <taxon>Candidatus Magasanikiibacteriota</taxon>
    </lineage>
</organism>
<comment type="caution">
    <text evidence="1">The sequence shown here is derived from an EMBL/GenBank/DDBJ whole genome shotgun (WGS) entry which is preliminary data.</text>
</comment>
<sequence>MSDRPQTFTEKYLAALTLVVKAHWKANWITFGMIKAVPGFHELPELNAFWFVDQAFKRGGLTLVPSHEHKTRYRINRSSPDVIEAAKECGYIMGMEQILALPETQEIFKEGLFNDLFDE</sequence>
<evidence type="ECO:0000313" key="2">
    <source>
        <dbReference type="Proteomes" id="UP000177040"/>
    </source>
</evidence>
<gene>
    <name evidence="1" type="ORF">A2983_02000</name>
</gene>
<accession>A0A1F6N0H2</accession>
<dbReference type="EMBL" id="MFQH01000024">
    <property type="protein sequence ID" value="OGH77455.1"/>
    <property type="molecule type" value="Genomic_DNA"/>
</dbReference>
<name>A0A1F6N0H2_9BACT</name>
<dbReference type="AlphaFoldDB" id="A0A1F6N0H2"/>
<proteinExistence type="predicted"/>
<dbReference type="Proteomes" id="UP000177040">
    <property type="component" value="Unassembled WGS sequence"/>
</dbReference>
<evidence type="ECO:0000313" key="1">
    <source>
        <dbReference type="EMBL" id="OGH77455.1"/>
    </source>
</evidence>
<reference evidence="1 2" key="1">
    <citation type="journal article" date="2016" name="Nat. Commun.">
        <title>Thousands of microbial genomes shed light on interconnected biogeochemical processes in an aquifer system.</title>
        <authorList>
            <person name="Anantharaman K."/>
            <person name="Brown C.T."/>
            <person name="Hug L.A."/>
            <person name="Sharon I."/>
            <person name="Castelle C.J."/>
            <person name="Probst A.J."/>
            <person name="Thomas B.C."/>
            <person name="Singh A."/>
            <person name="Wilkins M.J."/>
            <person name="Karaoz U."/>
            <person name="Brodie E.L."/>
            <person name="Williams K.H."/>
            <person name="Hubbard S.S."/>
            <person name="Banfield J.F."/>
        </authorList>
    </citation>
    <scope>NUCLEOTIDE SEQUENCE [LARGE SCALE GENOMIC DNA]</scope>
</reference>
<protein>
    <submittedName>
        <fullName evidence="1">Uncharacterized protein</fullName>
    </submittedName>
</protein>